<dbReference type="NCBIfam" id="TIGR01635">
    <property type="entry name" value="tail_comp_S"/>
    <property type="match status" value="1"/>
</dbReference>
<organism evidence="2 3">
    <name type="scientific">Pseudodesulfovibrio indicus</name>
    <dbReference type="NCBI Taxonomy" id="1716143"/>
    <lineage>
        <taxon>Bacteria</taxon>
        <taxon>Pseudomonadati</taxon>
        <taxon>Thermodesulfobacteriota</taxon>
        <taxon>Desulfovibrionia</taxon>
        <taxon>Desulfovibrionales</taxon>
        <taxon>Desulfovibrionaceae</taxon>
    </lineage>
</organism>
<sequence>MSVTLQVSMGELERLASRIGALGNLDTRPLMDEAGALLESQTRRRIDEEKTAPDGTPWEPWSESYAASRHHGQSLLNASGALLDSIAYAVGIGGDHVEWGSNLVYAAAHNFGLDMSLVGSRRRITIPAREYLGLSVENEEDLAALVDDFIDRQMEALQ</sequence>
<dbReference type="EMBL" id="SOBK01000013">
    <property type="protein sequence ID" value="TDT86401.1"/>
    <property type="molecule type" value="Genomic_DNA"/>
</dbReference>
<dbReference type="Proteomes" id="UP000295506">
    <property type="component" value="Unassembled WGS sequence"/>
</dbReference>
<dbReference type="RefSeq" id="WP_133987420.1">
    <property type="nucleotide sequence ID" value="NZ_SOBK01000013.1"/>
</dbReference>
<proteinExistence type="predicted"/>
<gene>
    <name evidence="2" type="ORF">EDC59_11377</name>
</gene>
<evidence type="ECO:0000313" key="3">
    <source>
        <dbReference type="Proteomes" id="UP000295506"/>
    </source>
</evidence>
<dbReference type="Pfam" id="PF05069">
    <property type="entry name" value="Phage_tail_S"/>
    <property type="match status" value="1"/>
</dbReference>
<protein>
    <submittedName>
        <fullName evidence="2">Phage virion morphogenesis protein</fullName>
    </submittedName>
</protein>
<reference evidence="2 3" key="1">
    <citation type="submission" date="2019-03" db="EMBL/GenBank/DDBJ databases">
        <title>Genomic Encyclopedia of Type Strains, Phase IV (KMG-IV): sequencing the most valuable type-strain genomes for metagenomic binning, comparative biology and taxonomic classification.</title>
        <authorList>
            <person name="Goeker M."/>
        </authorList>
    </citation>
    <scope>NUCLEOTIDE SEQUENCE [LARGE SCALE GENOMIC DNA]</scope>
    <source>
        <strain evidence="2 3">DSM 101483</strain>
    </source>
</reference>
<accession>A0AA94TI23</accession>
<comment type="caution">
    <text evidence="2">The sequence shown here is derived from an EMBL/GenBank/DDBJ whole genome shotgun (WGS) entry which is preliminary data.</text>
</comment>
<evidence type="ECO:0000256" key="1">
    <source>
        <dbReference type="SAM" id="MobiDB-lite"/>
    </source>
</evidence>
<feature type="region of interest" description="Disordered" evidence="1">
    <location>
        <begin position="39"/>
        <end position="64"/>
    </location>
</feature>
<dbReference type="AlphaFoldDB" id="A0AA94TI23"/>
<evidence type="ECO:0000313" key="2">
    <source>
        <dbReference type="EMBL" id="TDT86401.1"/>
    </source>
</evidence>
<dbReference type="InterPro" id="IPR006522">
    <property type="entry name" value="Phage_virion_morphogenesis"/>
</dbReference>
<feature type="compositionally biased region" description="Basic and acidic residues" evidence="1">
    <location>
        <begin position="41"/>
        <end position="52"/>
    </location>
</feature>
<name>A0AA94TI23_9BACT</name>